<gene>
    <name evidence="2" type="ORF">C0Z18_20605</name>
</gene>
<feature type="domain" description="Immunity protein 52" evidence="1">
    <location>
        <begin position="110"/>
        <end position="176"/>
    </location>
</feature>
<evidence type="ECO:0000313" key="2">
    <source>
        <dbReference type="EMBL" id="PMS17486.1"/>
    </source>
</evidence>
<dbReference type="AlphaFoldDB" id="A0A2N7VK05"/>
<keyword evidence="3" id="KW-1185">Reference proteome</keyword>
<organism evidence="2 3">
    <name type="scientific">Trinickia dabaoshanensis</name>
    <dbReference type="NCBI Taxonomy" id="564714"/>
    <lineage>
        <taxon>Bacteria</taxon>
        <taxon>Pseudomonadati</taxon>
        <taxon>Pseudomonadota</taxon>
        <taxon>Betaproteobacteria</taxon>
        <taxon>Burkholderiales</taxon>
        <taxon>Burkholderiaceae</taxon>
        <taxon>Trinickia</taxon>
    </lineage>
</organism>
<accession>A0A2N7VK05</accession>
<name>A0A2N7VK05_9BURK</name>
<proteinExistence type="predicted"/>
<dbReference type="InterPro" id="IPR028969">
    <property type="entry name" value="Imm52"/>
</dbReference>
<evidence type="ECO:0000259" key="1">
    <source>
        <dbReference type="Pfam" id="PF15579"/>
    </source>
</evidence>
<evidence type="ECO:0000313" key="3">
    <source>
        <dbReference type="Proteomes" id="UP000235616"/>
    </source>
</evidence>
<reference evidence="2 3" key="1">
    <citation type="submission" date="2018-01" db="EMBL/GenBank/DDBJ databases">
        <title>Whole genome analyses suggest that Burkholderia sensu lato contains two further novel genera in the rhizoxinica-symbiotica group Mycetohabitans gen. nov., and Trinickia gen. nov.: implications for the evolution of diazotrophy and nodulation in the Burkholderiaceae.</title>
        <authorList>
            <person name="Estrada-de los Santos P."/>
            <person name="Palmer M."/>
            <person name="Chavez-Ramirez B."/>
            <person name="Beukes C."/>
            <person name="Steenkamp E.T."/>
            <person name="Hirsch A.M."/>
            <person name="Manyaka P."/>
            <person name="Maluk M."/>
            <person name="Lafos M."/>
            <person name="Crook M."/>
            <person name="Gross E."/>
            <person name="Simon M.F."/>
            <person name="Bueno dos Reis Junior F."/>
            <person name="Poole P.S."/>
            <person name="Venter S.N."/>
            <person name="James E.K."/>
        </authorList>
    </citation>
    <scope>NUCLEOTIDE SEQUENCE [LARGE SCALE GENOMIC DNA]</scope>
    <source>
        <strain evidence="2 3">GIMN1.004</strain>
    </source>
</reference>
<sequence length="183" mass="19644">MLNKSFNSAGPTAAAVAMATAKGETYPGLRSLGAWNGIEDDGGIVFTDMPTVGGLCTCELDPDGIPGLQESDTVAQIVADVTSIWPASSIQVGPYKYFSQQQVFEHRLGVAWMLYLPQTLTVDQVPKAGALVPVMDGKKRKGTVIVSVTDETFSADNPDHIRLANAIEVRLVDQGFVPQFMER</sequence>
<protein>
    <recommendedName>
        <fullName evidence="1">Immunity protein 52 domain-containing protein</fullName>
    </recommendedName>
</protein>
<dbReference type="EMBL" id="PNYA01000019">
    <property type="protein sequence ID" value="PMS17486.1"/>
    <property type="molecule type" value="Genomic_DNA"/>
</dbReference>
<comment type="caution">
    <text evidence="2">The sequence shown here is derived from an EMBL/GenBank/DDBJ whole genome shotgun (WGS) entry which is preliminary data.</text>
</comment>
<dbReference type="RefSeq" id="WP_102647277.1">
    <property type="nucleotide sequence ID" value="NZ_PNYA01000019.1"/>
</dbReference>
<dbReference type="Proteomes" id="UP000235616">
    <property type="component" value="Unassembled WGS sequence"/>
</dbReference>
<dbReference type="OrthoDB" id="8718152at2"/>
<dbReference type="Pfam" id="PF15579">
    <property type="entry name" value="Imm52"/>
    <property type="match status" value="1"/>
</dbReference>